<dbReference type="Pfam" id="PF12796">
    <property type="entry name" value="Ank_2"/>
    <property type="match status" value="1"/>
</dbReference>
<name>A0A396JB10_MEDTR</name>
<dbReference type="AlphaFoldDB" id="A0A396JB10"/>
<feature type="repeat" description="ANK" evidence="2">
    <location>
        <begin position="78"/>
        <end position="94"/>
    </location>
</feature>
<dbReference type="PROSITE" id="PS50088">
    <property type="entry name" value="ANK_REPEAT"/>
    <property type="match status" value="1"/>
</dbReference>
<dbReference type="SUPFAM" id="SSF48403">
    <property type="entry name" value="Ankyrin repeat"/>
    <property type="match status" value="1"/>
</dbReference>
<protein>
    <submittedName>
        <fullName evidence="3">Putative ankyrin repeat-containing domain-containing protein</fullName>
    </submittedName>
</protein>
<accession>A0A396JB10</accession>
<proteinExistence type="predicted"/>
<dbReference type="Gene3D" id="1.25.40.20">
    <property type="entry name" value="Ankyrin repeat-containing domain"/>
    <property type="match status" value="1"/>
</dbReference>
<dbReference type="SMART" id="SM00248">
    <property type="entry name" value="ANK"/>
    <property type="match status" value="5"/>
</dbReference>
<gene>
    <name evidence="3" type="ORF">MtrunA17_Chr2g0286571</name>
</gene>
<evidence type="ECO:0000313" key="3">
    <source>
        <dbReference type="EMBL" id="RHN72337.1"/>
    </source>
</evidence>
<dbReference type="GO" id="GO:0005886">
    <property type="term" value="C:plasma membrane"/>
    <property type="evidence" value="ECO:0007669"/>
    <property type="project" value="UniProtKB-SubCell"/>
</dbReference>
<sequence>MAEIEFESLFNHAMRGQWREVLESYEKTPEVLEAKITEAEDTVLHIAVYVSQTCFVTALLDNICQDVCMNILRTQNSKGNTPLHVAAELGNVDICNNIAKRCPILISYRNFEGETPLFLAAVHGKRDAFFCLHGHQQNKDDDSLSIKNNGDTILHSTISSEYFGLAIQIIGMYPKLVNAVNHDGLSPLHILARKPNCFRSCTTMVLIERIIYTCSIVDEDKEERYDHINEAYTQTSRHYPLNYGTCMTFLSLLNRFFKVTTTRKDTNAAATSDEENNCSRTSGIIISSCKLLMLVLPSKPPGLAQLVGVQYVQFILKKKSPTFRT</sequence>
<keyword evidence="2" id="KW-0040">ANK repeat</keyword>
<dbReference type="PANTHER" id="PTHR24121:SF15">
    <property type="entry name" value="ANKYRIN REPEAT PROTEIN"/>
    <property type="match status" value="1"/>
</dbReference>
<comment type="caution">
    <text evidence="3">The sequence shown here is derived from an EMBL/GenBank/DDBJ whole genome shotgun (WGS) entry which is preliminary data.</text>
</comment>
<organism evidence="3 4">
    <name type="scientific">Medicago truncatula</name>
    <name type="common">Barrel medic</name>
    <name type="synonym">Medicago tribuloides</name>
    <dbReference type="NCBI Taxonomy" id="3880"/>
    <lineage>
        <taxon>Eukaryota</taxon>
        <taxon>Viridiplantae</taxon>
        <taxon>Streptophyta</taxon>
        <taxon>Embryophyta</taxon>
        <taxon>Tracheophyta</taxon>
        <taxon>Spermatophyta</taxon>
        <taxon>Magnoliopsida</taxon>
        <taxon>eudicotyledons</taxon>
        <taxon>Gunneridae</taxon>
        <taxon>Pentapetalae</taxon>
        <taxon>rosids</taxon>
        <taxon>fabids</taxon>
        <taxon>Fabales</taxon>
        <taxon>Fabaceae</taxon>
        <taxon>Papilionoideae</taxon>
        <taxon>50 kb inversion clade</taxon>
        <taxon>NPAAA clade</taxon>
        <taxon>Hologalegina</taxon>
        <taxon>IRL clade</taxon>
        <taxon>Trifolieae</taxon>
        <taxon>Medicago</taxon>
    </lineage>
</organism>
<dbReference type="InterPro" id="IPR036770">
    <property type="entry name" value="Ankyrin_rpt-contain_sf"/>
</dbReference>
<dbReference type="Proteomes" id="UP000265566">
    <property type="component" value="Chromosome 2"/>
</dbReference>
<evidence type="ECO:0000256" key="2">
    <source>
        <dbReference type="PROSITE-ProRule" id="PRU00023"/>
    </source>
</evidence>
<reference evidence="4" key="1">
    <citation type="journal article" date="2018" name="Nat. Plants">
        <title>Whole-genome landscape of Medicago truncatula symbiotic genes.</title>
        <authorList>
            <person name="Pecrix Y."/>
            <person name="Staton S.E."/>
            <person name="Sallet E."/>
            <person name="Lelandais-Briere C."/>
            <person name="Moreau S."/>
            <person name="Carrere S."/>
            <person name="Blein T."/>
            <person name="Jardinaud M.F."/>
            <person name="Latrasse D."/>
            <person name="Zouine M."/>
            <person name="Zahm M."/>
            <person name="Kreplak J."/>
            <person name="Mayjonade B."/>
            <person name="Satge C."/>
            <person name="Perez M."/>
            <person name="Cauet S."/>
            <person name="Marande W."/>
            <person name="Chantry-Darmon C."/>
            <person name="Lopez-Roques C."/>
            <person name="Bouchez O."/>
            <person name="Berard A."/>
            <person name="Debelle F."/>
            <person name="Munos S."/>
            <person name="Bendahmane A."/>
            <person name="Berges H."/>
            <person name="Niebel A."/>
            <person name="Buitink J."/>
            <person name="Frugier F."/>
            <person name="Benhamed M."/>
            <person name="Crespi M."/>
            <person name="Gouzy J."/>
            <person name="Gamas P."/>
        </authorList>
    </citation>
    <scope>NUCLEOTIDE SEQUENCE [LARGE SCALE GENOMIC DNA]</scope>
    <source>
        <strain evidence="4">cv. Jemalong A17</strain>
    </source>
</reference>
<evidence type="ECO:0000256" key="1">
    <source>
        <dbReference type="ARBA" id="ARBA00004413"/>
    </source>
</evidence>
<dbReference type="Gramene" id="rna8037">
    <property type="protein sequence ID" value="RHN72337.1"/>
    <property type="gene ID" value="gene8037"/>
</dbReference>
<evidence type="ECO:0000313" key="4">
    <source>
        <dbReference type="Proteomes" id="UP000265566"/>
    </source>
</evidence>
<dbReference type="PROSITE" id="PS50297">
    <property type="entry name" value="ANK_REP_REGION"/>
    <property type="match status" value="1"/>
</dbReference>
<dbReference type="EMBL" id="PSQE01000002">
    <property type="protein sequence ID" value="RHN72337.1"/>
    <property type="molecule type" value="Genomic_DNA"/>
</dbReference>
<comment type="subcellular location">
    <subcellularLocation>
        <location evidence="1">Cell membrane</location>
        <topology evidence="1">Peripheral membrane protein</topology>
        <orientation evidence="1">Cytoplasmic side</orientation>
    </subcellularLocation>
</comment>
<dbReference type="PANTHER" id="PTHR24121">
    <property type="entry name" value="NO MECHANORECEPTOR POTENTIAL C, ISOFORM D-RELATED"/>
    <property type="match status" value="1"/>
</dbReference>
<dbReference type="InterPro" id="IPR002110">
    <property type="entry name" value="Ankyrin_rpt"/>
</dbReference>